<proteinExistence type="predicted"/>
<dbReference type="Proteomes" id="UP000000763">
    <property type="component" value="Chromosome 3"/>
</dbReference>
<reference evidence="3" key="2">
    <citation type="journal article" date="2008" name="Nucleic Acids Res.">
        <title>The rice annotation project database (RAP-DB): 2008 update.</title>
        <authorList>
            <consortium name="The rice annotation project (RAP)"/>
        </authorList>
    </citation>
    <scope>GENOME REANNOTATION</scope>
    <source>
        <strain evidence="3">cv. Nipponbare</strain>
    </source>
</reference>
<sequence length="137" mass="14398">MPLGTHISSISYLFSSLSIFSLRGVLTRGGIGRGGDGEDGGQRSEAGQQRRWTSARPAERHHRPSRVAAVASERAAGEDGTGVGDLLGDLGGGIEWVGGGEDGGWRGEGGCHGEGGCRRRLLRAEGSRRSTARWTRV</sequence>
<evidence type="ECO:0000313" key="2">
    <source>
        <dbReference type="EMBL" id="AAP12936.1"/>
    </source>
</evidence>
<accession>Q10K45</accession>
<protein>
    <submittedName>
        <fullName evidence="2">Uncharacterized protein</fullName>
    </submittedName>
</protein>
<dbReference type="AlphaFoldDB" id="Q10K45"/>
<evidence type="ECO:0000313" key="3">
    <source>
        <dbReference type="Proteomes" id="UP000000763"/>
    </source>
</evidence>
<evidence type="ECO:0000256" key="1">
    <source>
        <dbReference type="SAM" id="MobiDB-lite"/>
    </source>
</evidence>
<reference evidence="3" key="1">
    <citation type="journal article" date="2005" name="Nature">
        <title>The map-based sequence of the rice genome.</title>
        <authorList>
            <consortium name="International rice genome sequencing project (IRGSP)"/>
            <person name="Matsumoto T."/>
            <person name="Wu J."/>
            <person name="Kanamori H."/>
            <person name="Katayose Y."/>
            <person name="Fujisawa M."/>
            <person name="Namiki N."/>
            <person name="Mizuno H."/>
            <person name="Yamamoto K."/>
            <person name="Antonio B.A."/>
            <person name="Baba T."/>
            <person name="Sakata K."/>
            <person name="Nagamura Y."/>
            <person name="Aoki H."/>
            <person name="Arikawa K."/>
            <person name="Arita K."/>
            <person name="Bito T."/>
            <person name="Chiden Y."/>
            <person name="Fujitsuka N."/>
            <person name="Fukunaka R."/>
            <person name="Hamada M."/>
            <person name="Harada C."/>
            <person name="Hayashi A."/>
            <person name="Hijishita S."/>
            <person name="Honda M."/>
            <person name="Hosokawa S."/>
            <person name="Ichikawa Y."/>
            <person name="Idonuma A."/>
            <person name="Iijima M."/>
            <person name="Ikeda M."/>
            <person name="Ikeno M."/>
            <person name="Ito K."/>
            <person name="Ito S."/>
            <person name="Ito T."/>
            <person name="Ito Y."/>
            <person name="Ito Y."/>
            <person name="Iwabuchi A."/>
            <person name="Kamiya K."/>
            <person name="Karasawa W."/>
            <person name="Kurita K."/>
            <person name="Katagiri S."/>
            <person name="Kikuta A."/>
            <person name="Kobayashi H."/>
            <person name="Kobayashi N."/>
            <person name="Machita K."/>
            <person name="Maehara T."/>
            <person name="Masukawa M."/>
            <person name="Mizubayashi T."/>
            <person name="Mukai Y."/>
            <person name="Nagasaki H."/>
            <person name="Nagata Y."/>
            <person name="Naito S."/>
            <person name="Nakashima M."/>
            <person name="Nakama Y."/>
            <person name="Nakamichi Y."/>
            <person name="Nakamura M."/>
            <person name="Meguro A."/>
            <person name="Negishi M."/>
            <person name="Ohta I."/>
            <person name="Ohta T."/>
            <person name="Okamoto M."/>
            <person name="Ono N."/>
            <person name="Saji S."/>
            <person name="Sakaguchi M."/>
            <person name="Sakai K."/>
            <person name="Shibata M."/>
            <person name="Shimokawa T."/>
            <person name="Song J."/>
            <person name="Takazaki Y."/>
            <person name="Terasawa K."/>
            <person name="Tsugane M."/>
            <person name="Tsuji K."/>
            <person name="Ueda S."/>
            <person name="Waki K."/>
            <person name="Yamagata H."/>
            <person name="Yamamoto M."/>
            <person name="Yamamoto S."/>
            <person name="Yamane H."/>
            <person name="Yoshiki S."/>
            <person name="Yoshihara R."/>
            <person name="Yukawa K."/>
            <person name="Zhong H."/>
            <person name="Yano M."/>
            <person name="Yuan Q."/>
            <person name="Ouyang S."/>
            <person name="Liu J."/>
            <person name="Jones K.M."/>
            <person name="Gansberger K."/>
            <person name="Moffat K."/>
            <person name="Hill J."/>
            <person name="Bera J."/>
            <person name="Fadrosh D."/>
            <person name="Jin S."/>
            <person name="Johri S."/>
            <person name="Kim M."/>
            <person name="Overton L."/>
            <person name="Reardon M."/>
            <person name="Tsitrin T."/>
            <person name="Vuong H."/>
            <person name="Weaver B."/>
            <person name="Ciecko A."/>
            <person name="Tallon L."/>
            <person name="Jackson J."/>
            <person name="Pai G."/>
            <person name="Aken S.V."/>
            <person name="Utterback T."/>
            <person name="Reidmuller S."/>
            <person name="Feldblyum T."/>
            <person name="Hsiao J."/>
            <person name="Zismann V."/>
            <person name="Iobst S."/>
            <person name="de Vazeille A.R."/>
            <person name="Buell C.R."/>
            <person name="Ying K."/>
            <person name="Li Y."/>
            <person name="Lu T."/>
            <person name="Huang Y."/>
            <person name="Zhao Q."/>
            <person name="Feng Q."/>
            <person name="Zhang L."/>
            <person name="Zhu J."/>
            <person name="Weng Q."/>
            <person name="Mu J."/>
            <person name="Lu Y."/>
            <person name="Fan D."/>
            <person name="Liu Y."/>
            <person name="Guan J."/>
            <person name="Zhang Y."/>
            <person name="Yu S."/>
            <person name="Liu X."/>
            <person name="Zhang Y."/>
            <person name="Hong G."/>
            <person name="Han B."/>
            <person name="Choisne N."/>
            <person name="Demange N."/>
            <person name="Orjeda G."/>
            <person name="Samain S."/>
            <person name="Cattolico L."/>
            <person name="Pelletier E."/>
            <person name="Couloux A."/>
            <person name="Segurens B."/>
            <person name="Wincker P."/>
            <person name="D'Hont A."/>
            <person name="Scarpelli C."/>
            <person name="Weissenbach J."/>
            <person name="Salanoubat M."/>
            <person name="Quetier F."/>
            <person name="Yu Y."/>
            <person name="Kim H.R."/>
            <person name="Rambo T."/>
            <person name="Currie J."/>
            <person name="Collura K."/>
            <person name="Luo M."/>
            <person name="Yang T."/>
            <person name="Ammiraju J.S.S."/>
            <person name="Engler F."/>
            <person name="Soderlund C."/>
            <person name="Wing R.A."/>
            <person name="Palmer L.E."/>
            <person name="de la Bastide M."/>
            <person name="Spiegel L."/>
            <person name="Nascimento L."/>
            <person name="Zutavern T."/>
            <person name="O'Shaughnessy A."/>
            <person name="Dike S."/>
            <person name="Dedhia N."/>
            <person name="Preston R."/>
            <person name="Balija V."/>
            <person name="McCombie W.R."/>
            <person name="Chow T."/>
            <person name="Chen H."/>
            <person name="Chung M."/>
            <person name="Chen C."/>
            <person name="Shaw J."/>
            <person name="Wu H."/>
            <person name="Hsiao K."/>
            <person name="Chao Y."/>
            <person name="Chu M."/>
            <person name="Cheng C."/>
            <person name="Hour A."/>
            <person name="Lee P."/>
            <person name="Lin S."/>
            <person name="Lin Y."/>
            <person name="Liou J."/>
            <person name="Liu S."/>
            <person name="Hsing Y."/>
            <person name="Raghuvanshi S."/>
            <person name="Mohanty A."/>
            <person name="Bharti A.K."/>
            <person name="Gaur A."/>
            <person name="Gupta V."/>
            <person name="Kumar D."/>
            <person name="Ravi V."/>
            <person name="Vij S."/>
            <person name="Kapur A."/>
            <person name="Khurana P."/>
            <person name="Khurana P."/>
            <person name="Khurana J.P."/>
            <person name="Tyagi A.K."/>
            <person name="Gaikwad K."/>
            <person name="Singh A."/>
            <person name="Dalal V."/>
            <person name="Srivastava S."/>
            <person name="Dixit A."/>
            <person name="Pal A.K."/>
            <person name="Ghazi I.A."/>
            <person name="Yadav M."/>
            <person name="Pandit A."/>
            <person name="Bhargava A."/>
            <person name="Sureshbabu K."/>
            <person name="Batra K."/>
            <person name="Sharma T.R."/>
            <person name="Mohapatra T."/>
            <person name="Singh N.K."/>
            <person name="Messing J."/>
            <person name="Nelson A.B."/>
            <person name="Fuks G."/>
            <person name="Kavchok S."/>
            <person name="Keizer G."/>
            <person name="Linton E."/>
            <person name="Llaca V."/>
            <person name="Song R."/>
            <person name="Tanyolac B."/>
            <person name="Young S."/>
            <person name="Ho-Il K."/>
            <person name="Hahn J.H."/>
            <person name="Sangsakoo G."/>
            <person name="Vanavichit A."/>
            <person name="de Mattos Luiz.A.T."/>
            <person name="Zimmer P.D."/>
            <person name="Malone G."/>
            <person name="Dellagostin O."/>
            <person name="de Oliveira A.C."/>
            <person name="Bevan M."/>
            <person name="Bancroft I."/>
            <person name="Minx P."/>
            <person name="Cordum H."/>
            <person name="Wilson R."/>
            <person name="Cheng Z."/>
            <person name="Jin W."/>
            <person name="Jiang J."/>
            <person name="Leong S.A."/>
            <person name="Iwama H."/>
            <person name="Gojobori T."/>
            <person name="Itoh T."/>
            <person name="Niimura Y."/>
            <person name="Fujii Y."/>
            <person name="Habara T."/>
            <person name="Sakai H."/>
            <person name="Sato Y."/>
            <person name="Wilson G."/>
            <person name="Kumar K."/>
            <person name="McCouch S."/>
            <person name="Juretic N."/>
            <person name="Hoen D."/>
            <person name="Wright S."/>
            <person name="Bruskiewich R."/>
            <person name="Bureau T."/>
            <person name="Miyao A."/>
            <person name="Hirochika H."/>
            <person name="Nishikawa T."/>
            <person name="Kadowaki K."/>
            <person name="Sugiura M."/>
            <person name="Burr B."/>
            <person name="Sasaki T."/>
        </authorList>
    </citation>
    <scope>NUCLEOTIDE SEQUENCE [LARGE SCALE GENOMIC DNA]</scope>
    <source>
        <strain evidence="3">cv. Nipponbare</strain>
    </source>
</reference>
<dbReference type="EMBL" id="AC091787">
    <property type="protein sequence ID" value="AAP12936.1"/>
    <property type="molecule type" value="Genomic_DNA"/>
</dbReference>
<organism evidence="2 3">
    <name type="scientific">Oryza sativa subsp. japonica</name>
    <name type="common">Rice</name>
    <dbReference type="NCBI Taxonomy" id="39947"/>
    <lineage>
        <taxon>Eukaryota</taxon>
        <taxon>Viridiplantae</taxon>
        <taxon>Streptophyta</taxon>
        <taxon>Embryophyta</taxon>
        <taxon>Tracheophyta</taxon>
        <taxon>Spermatophyta</taxon>
        <taxon>Magnoliopsida</taxon>
        <taxon>Liliopsida</taxon>
        <taxon>Poales</taxon>
        <taxon>Poaceae</taxon>
        <taxon>BOP clade</taxon>
        <taxon>Oryzoideae</taxon>
        <taxon>Oryzeae</taxon>
        <taxon>Oryzinae</taxon>
        <taxon>Oryza</taxon>
        <taxon>Oryza sativa</taxon>
    </lineage>
</organism>
<gene>
    <name evidence="2" type="ORF">OSJNBa0087G11.23</name>
</gene>
<name>Q10K45_ORYSJ</name>
<feature type="region of interest" description="Disordered" evidence="1">
    <location>
        <begin position="32"/>
        <end position="84"/>
    </location>
</feature>